<name>A0ABT2ZCG8_9RHOB</name>
<sequence>MDIAVLGAGSLGSVIGGRLAKSGHAVTLINHNAAYVEAVNREGLVLNEAGHRGVVQITARKTSEGLAPVDLVIVLVKSFHTEEAICAASGLIGPGTTVMSLQNGLGQEEILARVVGAERVIAAKTYVGGVMTAPGVVSAGTVGKETIIGELSGEVTFRVQAIATAFEEADLRCIASHNIRGAMWDKLLVNVATGALAGITRLNYGNLYDIPEIADTAVKAVAEAMHVAAALGISLATTNPQAAWDKAAAGLGFDFKTSMLQSLEKGSRTEIDFINGAVTRAGARMAVPTPVNDTLVACIKGIERALDPKTEGQAA</sequence>
<evidence type="ECO:0000256" key="7">
    <source>
        <dbReference type="ARBA" id="ARBA00023002"/>
    </source>
</evidence>
<dbReference type="Gene3D" id="1.10.1040.10">
    <property type="entry name" value="N-(1-d-carboxylethyl)-l-norvaline Dehydrogenase, domain 2"/>
    <property type="match status" value="1"/>
</dbReference>
<dbReference type="EC" id="1.1.1.169" evidence="3 10"/>
<dbReference type="InterPro" id="IPR013328">
    <property type="entry name" value="6PGD_dom2"/>
</dbReference>
<organism evidence="13 14">
    <name type="scientific">Albidovulum marisflavi</name>
    <dbReference type="NCBI Taxonomy" id="2984159"/>
    <lineage>
        <taxon>Bacteria</taxon>
        <taxon>Pseudomonadati</taxon>
        <taxon>Pseudomonadota</taxon>
        <taxon>Alphaproteobacteria</taxon>
        <taxon>Rhodobacterales</taxon>
        <taxon>Paracoccaceae</taxon>
        <taxon>Albidovulum</taxon>
    </lineage>
</organism>
<dbReference type="PANTHER" id="PTHR43765:SF2">
    <property type="entry name" value="2-DEHYDROPANTOATE 2-REDUCTASE"/>
    <property type="match status" value="1"/>
</dbReference>
<dbReference type="PANTHER" id="PTHR43765">
    <property type="entry name" value="2-DEHYDROPANTOATE 2-REDUCTASE-RELATED"/>
    <property type="match status" value="1"/>
</dbReference>
<dbReference type="NCBIfam" id="TIGR00745">
    <property type="entry name" value="apbA_panE"/>
    <property type="match status" value="1"/>
</dbReference>
<evidence type="ECO:0000256" key="4">
    <source>
        <dbReference type="ARBA" id="ARBA00019465"/>
    </source>
</evidence>
<dbReference type="EMBL" id="JAOWKY010000002">
    <property type="protein sequence ID" value="MCV2868827.1"/>
    <property type="molecule type" value="Genomic_DNA"/>
</dbReference>
<accession>A0ABT2ZCG8</accession>
<keyword evidence="7 10" id="KW-0560">Oxidoreductase</keyword>
<protein>
    <recommendedName>
        <fullName evidence="4 10">2-dehydropantoate 2-reductase</fullName>
        <ecNumber evidence="3 10">1.1.1.169</ecNumber>
    </recommendedName>
    <alternativeName>
        <fullName evidence="8 10">Ketopantoate reductase</fullName>
    </alternativeName>
</protein>
<dbReference type="InterPro" id="IPR036291">
    <property type="entry name" value="NAD(P)-bd_dom_sf"/>
</dbReference>
<evidence type="ECO:0000256" key="5">
    <source>
        <dbReference type="ARBA" id="ARBA00022655"/>
    </source>
</evidence>
<reference evidence="13 14" key="1">
    <citation type="submission" date="2022-10" db="EMBL/GenBank/DDBJ databases">
        <title>Defluviimonas sp. nov., isolated from ocean surface water.</title>
        <authorList>
            <person name="He W."/>
            <person name="Wang L."/>
            <person name="Zhang D.-F."/>
        </authorList>
    </citation>
    <scope>NUCLEOTIDE SEQUENCE [LARGE SCALE GENOMIC DNA]</scope>
    <source>
        <strain evidence="13 14">WL0002</strain>
    </source>
</reference>
<evidence type="ECO:0000313" key="13">
    <source>
        <dbReference type="EMBL" id="MCV2868827.1"/>
    </source>
</evidence>
<evidence type="ECO:0000256" key="10">
    <source>
        <dbReference type="RuleBase" id="RU362068"/>
    </source>
</evidence>
<dbReference type="InterPro" id="IPR013752">
    <property type="entry name" value="KPA_reductase"/>
</dbReference>
<gene>
    <name evidence="13" type="ORF">OEW28_09325</name>
</gene>
<keyword evidence="5 10" id="KW-0566">Pantothenate biosynthesis</keyword>
<keyword evidence="14" id="KW-1185">Reference proteome</keyword>
<dbReference type="InterPro" id="IPR013332">
    <property type="entry name" value="KPR_N"/>
</dbReference>
<keyword evidence="6 10" id="KW-0521">NADP</keyword>
<dbReference type="Pfam" id="PF08546">
    <property type="entry name" value="ApbA_C"/>
    <property type="match status" value="1"/>
</dbReference>
<feature type="domain" description="Ketopantoate reductase N-terminal" evidence="11">
    <location>
        <begin position="3"/>
        <end position="152"/>
    </location>
</feature>
<evidence type="ECO:0000256" key="2">
    <source>
        <dbReference type="ARBA" id="ARBA00007870"/>
    </source>
</evidence>
<comment type="function">
    <text evidence="10">Catalyzes the NADPH-dependent reduction of ketopantoate into pantoic acid.</text>
</comment>
<dbReference type="Pfam" id="PF02558">
    <property type="entry name" value="ApbA"/>
    <property type="match status" value="1"/>
</dbReference>
<dbReference type="SUPFAM" id="SSF51735">
    <property type="entry name" value="NAD(P)-binding Rossmann-fold domains"/>
    <property type="match status" value="1"/>
</dbReference>
<dbReference type="InterPro" id="IPR003710">
    <property type="entry name" value="ApbA"/>
</dbReference>
<evidence type="ECO:0000256" key="3">
    <source>
        <dbReference type="ARBA" id="ARBA00013014"/>
    </source>
</evidence>
<evidence type="ECO:0000256" key="6">
    <source>
        <dbReference type="ARBA" id="ARBA00022857"/>
    </source>
</evidence>
<evidence type="ECO:0000259" key="12">
    <source>
        <dbReference type="Pfam" id="PF08546"/>
    </source>
</evidence>
<dbReference type="InterPro" id="IPR008927">
    <property type="entry name" value="6-PGluconate_DH-like_C_sf"/>
</dbReference>
<comment type="similarity">
    <text evidence="2 10">Belongs to the ketopantoate reductase family.</text>
</comment>
<feature type="domain" description="Ketopantoate reductase C-terminal" evidence="12">
    <location>
        <begin position="178"/>
        <end position="303"/>
    </location>
</feature>
<comment type="catalytic activity">
    <reaction evidence="9 10">
        <text>(R)-pantoate + NADP(+) = 2-dehydropantoate + NADPH + H(+)</text>
        <dbReference type="Rhea" id="RHEA:16233"/>
        <dbReference type="ChEBI" id="CHEBI:11561"/>
        <dbReference type="ChEBI" id="CHEBI:15378"/>
        <dbReference type="ChEBI" id="CHEBI:15980"/>
        <dbReference type="ChEBI" id="CHEBI:57783"/>
        <dbReference type="ChEBI" id="CHEBI:58349"/>
        <dbReference type="EC" id="1.1.1.169"/>
    </reaction>
</comment>
<proteinExistence type="inferred from homology"/>
<evidence type="ECO:0000256" key="8">
    <source>
        <dbReference type="ARBA" id="ARBA00032024"/>
    </source>
</evidence>
<dbReference type="Gene3D" id="3.40.50.720">
    <property type="entry name" value="NAD(P)-binding Rossmann-like Domain"/>
    <property type="match status" value="1"/>
</dbReference>
<evidence type="ECO:0000256" key="1">
    <source>
        <dbReference type="ARBA" id="ARBA00004994"/>
    </source>
</evidence>
<dbReference type="RefSeq" id="WP_263734491.1">
    <property type="nucleotide sequence ID" value="NZ_JAOWKY010000002.1"/>
</dbReference>
<comment type="pathway">
    <text evidence="1 10">Cofactor biosynthesis; (R)-pantothenate biosynthesis; (R)-pantoate from 3-methyl-2-oxobutanoate: step 2/2.</text>
</comment>
<comment type="caution">
    <text evidence="13">The sequence shown here is derived from an EMBL/GenBank/DDBJ whole genome shotgun (WGS) entry which is preliminary data.</text>
</comment>
<dbReference type="Proteomes" id="UP001652542">
    <property type="component" value="Unassembled WGS sequence"/>
</dbReference>
<evidence type="ECO:0000259" key="11">
    <source>
        <dbReference type="Pfam" id="PF02558"/>
    </source>
</evidence>
<evidence type="ECO:0000256" key="9">
    <source>
        <dbReference type="ARBA" id="ARBA00048793"/>
    </source>
</evidence>
<dbReference type="SUPFAM" id="SSF48179">
    <property type="entry name" value="6-phosphogluconate dehydrogenase C-terminal domain-like"/>
    <property type="match status" value="1"/>
</dbReference>
<dbReference type="InterPro" id="IPR050838">
    <property type="entry name" value="Ketopantoate_reductase"/>
</dbReference>
<evidence type="ECO:0000313" key="14">
    <source>
        <dbReference type="Proteomes" id="UP001652542"/>
    </source>
</evidence>